<name>A0A7D9DTX4_PARCT</name>
<evidence type="ECO:0000313" key="2">
    <source>
        <dbReference type="EMBL" id="CAB3991399.1"/>
    </source>
</evidence>
<feature type="compositionally biased region" description="Polar residues" evidence="1">
    <location>
        <begin position="190"/>
        <end position="203"/>
    </location>
</feature>
<feature type="region of interest" description="Disordered" evidence="1">
    <location>
        <begin position="234"/>
        <end position="268"/>
    </location>
</feature>
<feature type="compositionally biased region" description="Basic and acidic residues" evidence="1">
    <location>
        <begin position="239"/>
        <end position="255"/>
    </location>
</feature>
<evidence type="ECO:0000313" key="3">
    <source>
        <dbReference type="Proteomes" id="UP001152795"/>
    </source>
</evidence>
<accession>A0A7D9DTX4</accession>
<dbReference type="PANTHER" id="PTHR33198">
    <property type="entry name" value="ANK_REP_REGION DOMAIN-CONTAINING PROTEIN-RELATED"/>
    <property type="match status" value="1"/>
</dbReference>
<feature type="region of interest" description="Disordered" evidence="1">
    <location>
        <begin position="187"/>
        <end position="217"/>
    </location>
</feature>
<keyword evidence="3" id="KW-1185">Reference proteome</keyword>
<dbReference type="AlphaFoldDB" id="A0A7D9DTX4"/>
<organism evidence="2 3">
    <name type="scientific">Paramuricea clavata</name>
    <name type="common">Red gorgonian</name>
    <name type="synonym">Violescent sea-whip</name>
    <dbReference type="NCBI Taxonomy" id="317549"/>
    <lineage>
        <taxon>Eukaryota</taxon>
        <taxon>Metazoa</taxon>
        <taxon>Cnidaria</taxon>
        <taxon>Anthozoa</taxon>
        <taxon>Octocorallia</taxon>
        <taxon>Malacalcyonacea</taxon>
        <taxon>Plexauridae</taxon>
        <taxon>Paramuricea</taxon>
    </lineage>
</organism>
<feature type="non-terminal residue" evidence="2">
    <location>
        <position position="1"/>
    </location>
</feature>
<feature type="compositionally biased region" description="Basic and acidic residues" evidence="1">
    <location>
        <begin position="204"/>
        <end position="217"/>
    </location>
</feature>
<evidence type="ECO:0000256" key="1">
    <source>
        <dbReference type="SAM" id="MobiDB-lite"/>
    </source>
</evidence>
<dbReference type="EMBL" id="CACRXK020001843">
    <property type="protein sequence ID" value="CAB3991399.1"/>
    <property type="molecule type" value="Genomic_DNA"/>
</dbReference>
<protein>
    <submittedName>
        <fullName evidence="2">TPA_inf: hypothetical conserved 1030</fullName>
    </submittedName>
</protein>
<comment type="caution">
    <text evidence="2">The sequence shown here is derived from an EMBL/GenBank/DDBJ whole genome shotgun (WGS) entry which is preliminary data.</text>
</comment>
<dbReference type="Proteomes" id="UP001152795">
    <property type="component" value="Unassembled WGS sequence"/>
</dbReference>
<reference evidence="2" key="1">
    <citation type="submission" date="2020-04" db="EMBL/GenBank/DDBJ databases">
        <authorList>
            <person name="Alioto T."/>
            <person name="Alioto T."/>
            <person name="Gomez Garrido J."/>
        </authorList>
    </citation>
    <scope>NUCLEOTIDE SEQUENCE</scope>
    <source>
        <strain evidence="2">A484AB</strain>
    </source>
</reference>
<proteinExistence type="predicted"/>
<gene>
    <name evidence="2" type="ORF">PACLA_8A025288</name>
</gene>
<sequence>MLNPNEEEVNTEEISMATILDLKPPPPFDAEGDNSSLAQRWKEWRERFNMYTVAANIKDDAQKRAMLLYVAGPSVHKIFKTLQDTGTDFKTTLEKLDEYFQPQKNVIYERYVFKQTHPTPGESVDSYITRLRTLAETCEFESAENETRDQFVMACSSHGFRTKLLRETDLTWAKLITISRAKELAEKPASNISGHNKSRNNVNRVKDEGNDEAKDKGKTCRACGKLNHFATVCRSRKNPPKDSKKDSRDPPKSSDDESMGPLSLKRNKHVQLEPTQTNIYAYNAVLPLPLLGKCRLAVESNGKPAELGMKSTPEATQTEVTRTVKSVSNVSQITRTQLKSNNQIYNEERTRRLYKVSERDHVPWCNT</sequence>